<dbReference type="InterPro" id="IPR000700">
    <property type="entry name" value="PAS-assoc_C"/>
</dbReference>
<dbReference type="SMART" id="SM00091">
    <property type="entry name" value="PAS"/>
    <property type="match status" value="2"/>
</dbReference>
<feature type="coiled-coil region" evidence="1">
    <location>
        <begin position="322"/>
        <end position="356"/>
    </location>
</feature>
<dbReference type="InterPro" id="IPR029016">
    <property type="entry name" value="GAF-like_dom_sf"/>
</dbReference>
<evidence type="ECO:0000256" key="2">
    <source>
        <dbReference type="SAM" id="Phobius"/>
    </source>
</evidence>
<gene>
    <name evidence="5" type="ORF">GCM10011506_11550</name>
</gene>
<evidence type="ECO:0000313" key="6">
    <source>
        <dbReference type="Proteomes" id="UP000636010"/>
    </source>
</evidence>
<dbReference type="Pfam" id="PF13426">
    <property type="entry name" value="PAS_9"/>
    <property type="match status" value="2"/>
</dbReference>
<evidence type="ECO:0000259" key="4">
    <source>
        <dbReference type="PROSITE" id="PS50113"/>
    </source>
</evidence>
<evidence type="ECO:0008006" key="7">
    <source>
        <dbReference type="Google" id="ProtNLM"/>
    </source>
</evidence>
<dbReference type="Gene3D" id="3.30.450.20">
    <property type="entry name" value="PAS domain"/>
    <property type="match status" value="2"/>
</dbReference>
<dbReference type="InterPro" id="IPR000014">
    <property type="entry name" value="PAS"/>
</dbReference>
<organism evidence="5 6">
    <name type="scientific">Marivirga lumbricoides</name>
    <dbReference type="NCBI Taxonomy" id="1046115"/>
    <lineage>
        <taxon>Bacteria</taxon>
        <taxon>Pseudomonadati</taxon>
        <taxon>Bacteroidota</taxon>
        <taxon>Cytophagia</taxon>
        <taxon>Cytophagales</taxon>
        <taxon>Marivirgaceae</taxon>
        <taxon>Marivirga</taxon>
    </lineage>
</organism>
<name>A0ABQ1LRN7_9BACT</name>
<dbReference type="Gene3D" id="3.30.450.40">
    <property type="match status" value="1"/>
</dbReference>
<dbReference type="EMBL" id="BMEC01000003">
    <property type="protein sequence ID" value="GGC27851.1"/>
    <property type="molecule type" value="Genomic_DNA"/>
</dbReference>
<accession>A0ABQ1LRN7</accession>
<dbReference type="SUPFAM" id="SSF55785">
    <property type="entry name" value="PYP-like sensor domain (PAS domain)"/>
    <property type="match status" value="2"/>
</dbReference>
<evidence type="ECO:0000259" key="3">
    <source>
        <dbReference type="PROSITE" id="PS50112"/>
    </source>
</evidence>
<protein>
    <recommendedName>
        <fullName evidence="7">Histidine kinase</fullName>
    </recommendedName>
</protein>
<dbReference type="PROSITE" id="PS50112">
    <property type="entry name" value="PAS"/>
    <property type="match status" value="1"/>
</dbReference>
<reference evidence="6" key="1">
    <citation type="journal article" date="2019" name="Int. J. Syst. Evol. Microbiol.">
        <title>The Global Catalogue of Microorganisms (GCM) 10K type strain sequencing project: providing services to taxonomists for standard genome sequencing and annotation.</title>
        <authorList>
            <consortium name="The Broad Institute Genomics Platform"/>
            <consortium name="The Broad Institute Genome Sequencing Center for Infectious Disease"/>
            <person name="Wu L."/>
            <person name="Ma J."/>
        </authorList>
    </citation>
    <scope>NUCLEOTIDE SEQUENCE [LARGE SCALE GENOMIC DNA]</scope>
    <source>
        <strain evidence="6">CGMCC 1.10832</strain>
    </source>
</reference>
<keyword evidence="1" id="KW-0175">Coiled coil</keyword>
<dbReference type="PANTHER" id="PTHR44757:SF2">
    <property type="entry name" value="BIOFILM ARCHITECTURE MAINTENANCE PROTEIN MBAA"/>
    <property type="match status" value="1"/>
</dbReference>
<sequence>MPLEKYHRLLFTAFTGLLISISAIVIICFTKEAVGIYRIVFYSIAFFFLVLTWIFYLKERKAIQEASEAASDLSIEHIKRLSESRNKWTSAFYSNIYRNNNKIEKATQLINSLAKNETIEVDDKDEDQLSTAIVNLQQQLVAFRSAEERRTWQAQGLARFAELLRTNNQNMKDFGFKIISEVIKYIEASQGAMFLVDKEQDEEHLQMIGCYAYERRKATSLRVEKGEGLLGQCLQEKDIIYITDVPEKYVKIQSGLGMALPRHIIIIPLINDEKMVGALEIASFHILEQYKIEFLKDVAKNIAASISVLQVNENTQKLLDDSQHLASELQSSEEEMRQSMEELEAIQEEMARNQMELNSVFSAIDNTWLKAEFNISGDLISANNKMIEFTGWTASELKVKTHQSICTDPSKHQEIWEHLKLGKSIQINYPITNAQNEELWLGASYSPVVNNAGNLSKVLLLGENITQEKLLEKENEKNQAELMNHMEAINKTIASLEFDKTGIITHANDIYLSITGFTLKDIEGKSYFDLLPEKDREKPQYQLMWESLKEGKFFSGEFKQTDCSGHEMWLSGTLNPIYGSDKNLKKVMLLAQFTTKSKQKLNELSGSVTAMKGVIPILELNKDFTLKNANPLFFEATGYSRMSLKNVDYKSNFKLGNEWTLEGVLAELESGKKIETEIQFRTNEGEWTSSVVSIAGVQNLDLELDKIIFLFVGMIQNSLNLKNAN</sequence>
<feature type="domain" description="PAS" evidence="3">
    <location>
        <begin position="478"/>
        <end position="551"/>
    </location>
</feature>
<dbReference type="SUPFAM" id="SSF55781">
    <property type="entry name" value="GAF domain-like"/>
    <property type="match status" value="1"/>
</dbReference>
<evidence type="ECO:0000313" key="5">
    <source>
        <dbReference type="EMBL" id="GGC27851.1"/>
    </source>
</evidence>
<keyword evidence="2" id="KW-0812">Transmembrane</keyword>
<evidence type="ECO:0000256" key="1">
    <source>
        <dbReference type="SAM" id="Coils"/>
    </source>
</evidence>
<feature type="domain" description="PAC" evidence="4">
    <location>
        <begin position="425"/>
        <end position="477"/>
    </location>
</feature>
<feature type="transmembrane region" description="Helical" evidence="2">
    <location>
        <begin position="6"/>
        <end position="29"/>
    </location>
</feature>
<dbReference type="InterPro" id="IPR013655">
    <property type="entry name" value="PAS_fold_3"/>
</dbReference>
<keyword evidence="2" id="KW-1133">Transmembrane helix</keyword>
<dbReference type="NCBIfam" id="TIGR00229">
    <property type="entry name" value="sensory_box"/>
    <property type="match status" value="2"/>
</dbReference>
<dbReference type="CDD" id="cd00130">
    <property type="entry name" value="PAS"/>
    <property type="match status" value="1"/>
</dbReference>
<dbReference type="Pfam" id="PF13185">
    <property type="entry name" value="GAF_2"/>
    <property type="match status" value="1"/>
</dbReference>
<dbReference type="Pfam" id="PF08447">
    <property type="entry name" value="PAS_3"/>
    <property type="match status" value="1"/>
</dbReference>
<keyword evidence="2" id="KW-0472">Membrane</keyword>
<dbReference type="InterPro" id="IPR003018">
    <property type="entry name" value="GAF"/>
</dbReference>
<dbReference type="PANTHER" id="PTHR44757">
    <property type="entry name" value="DIGUANYLATE CYCLASE DGCP"/>
    <property type="match status" value="1"/>
</dbReference>
<dbReference type="InterPro" id="IPR035965">
    <property type="entry name" value="PAS-like_dom_sf"/>
</dbReference>
<keyword evidence="6" id="KW-1185">Reference proteome</keyword>
<dbReference type="SMART" id="SM00065">
    <property type="entry name" value="GAF"/>
    <property type="match status" value="1"/>
</dbReference>
<comment type="caution">
    <text evidence="5">The sequence shown here is derived from an EMBL/GenBank/DDBJ whole genome shotgun (WGS) entry which is preliminary data.</text>
</comment>
<proteinExistence type="predicted"/>
<dbReference type="Proteomes" id="UP000636010">
    <property type="component" value="Unassembled WGS sequence"/>
</dbReference>
<dbReference type="InterPro" id="IPR052155">
    <property type="entry name" value="Biofilm_reg_signaling"/>
</dbReference>
<dbReference type="PROSITE" id="PS50113">
    <property type="entry name" value="PAC"/>
    <property type="match status" value="1"/>
</dbReference>
<dbReference type="RefSeq" id="WP_188461180.1">
    <property type="nucleotide sequence ID" value="NZ_BAABHU010000003.1"/>
</dbReference>
<feature type="transmembrane region" description="Helical" evidence="2">
    <location>
        <begin position="36"/>
        <end position="56"/>
    </location>
</feature>